<name>A0A1A9UL31_GLOAU</name>
<proteinExistence type="predicted"/>
<feature type="region of interest" description="Disordered" evidence="1">
    <location>
        <begin position="1"/>
        <end position="40"/>
    </location>
</feature>
<sequence>MGVLRWRDLPGSRVSVGNHHNNNTANNQNNNHNSRGELGGQTNDGYVKIGLVNATSHNLVLHTITNEITVRLDEIKTAKLTRGANVPHEVLCSANMKTASVGLNLMVTVS</sequence>
<dbReference type="EnsemblMetazoa" id="GAUT007988-RA">
    <property type="protein sequence ID" value="GAUT007988-PA"/>
    <property type="gene ID" value="GAUT007988"/>
</dbReference>
<dbReference type="AlphaFoldDB" id="A0A1A9UL31"/>
<evidence type="ECO:0000256" key="1">
    <source>
        <dbReference type="SAM" id="MobiDB-lite"/>
    </source>
</evidence>
<keyword evidence="3" id="KW-1185">Reference proteome</keyword>
<reference evidence="2" key="1">
    <citation type="submission" date="2020-05" db="UniProtKB">
        <authorList>
            <consortium name="EnsemblMetazoa"/>
        </authorList>
    </citation>
    <scope>IDENTIFICATION</scope>
    <source>
        <strain evidence="2">TTRI</strain>
    </source>
</reference>
<evidence type="ECO:0000313" key="2">
    <source>
        <dbReference type="EnsemblMetazoa" id="GAUT007988-PA"/>
    </source>
</evidence>
<organism evidence="2 3">
    <name type="scientific">Glossina austeni</name>
    <name type="common">Savannah tsetse fly</name>
    <dbReference type="NCBI Taxonomy" id="7395"/>
    <lineage>
        <taxon>Eukaryota</taxon>
        <taxon>Metazoa</taxon>
        <taxon>Ecdysozoa</taxon>
        <taxon>Arthropoda</taxon>
        <taxon>Hexapoda</taxon>
        <taxon>Insecta</taxon>
        <taxon>Pterygota</taxon>
        <taxon>Neoptera</taxon>
        <taxon>Endopterygota</taxon>
        <taxon>Diptera</taxon>
        <taxon>Brachycera</taxon>
        <taxon>Muscomorpha</taxon>
        <taxon>Hippoboscoidea</taxon>
        <taxon>Glossinidae</taxon>
        <taxon>Glossina</taxon>
    </lineage>
</organism>
<dbReference type="VEuPathDB" id="VectorBase:GAUT007988"/>
<protein>
    <submittedName>
        <fullName evidence="2">Uncharacterized protein</fullName>
    </submittedName>
</protein>
<dbReference type="Proteomes" id="UP000078200">
    <property type="component" value="Unassembled WGS sequence"/>
</dbReference>
<accession>A0A1A9UL31</accession>
<feature type="compositionally biased region" description="Low complexity" evidence="1">
    <location>
        <begin position="18"/>
        <end position="33"/>
    </location>
</feature>
<evidence type="ECO:0000313" key="3">
    <source>
        <dbReference type="Proteomes" id="UP000078200"/>
    </source>
</evidence>
<feature type="compositionally biased region" description="Basic and acidic residues" evidence="1">
    <location>
        <begin position="1"/>
        <end position="10"/>
    </location>
</feature>